<dbReference type="InterPro" id="IPR015943">
    <property type="entry name" value="WD40/YVTN_repeat-like_dom_sf"/>
</dbReference>
<dbReference type="SUPFAM" id="SSF50998">
    <property type="entry name" value="Quinoprotein alcohol dehydrogenase-like"/>
    <property type="match status" value="1"/>
</dbReference>
<dbReference type="InterPro" id="IPR011047">
    <property type="entry name" value="Quinoprotein_ADH-like_sf"/>
</dbReference>
<proteinExistence type="predicted"/>
<accession>A0A0F8YMD4</accession>
<name>A0A0F8YMD4_9ZZZZ</name>
<organism evidence="2">
    <name type="scientific">marine sediment metagenome</name>
    <dbReference type="NCBI Taxonomy" id="412755"/>
    <lineage>
        <taxon>unclassified sequences</taxon>
        <taxon>metagenomes</taxon>
        <taxon>ecological metagenomes</taxon>
    </lineage>
</organism>
<evidence type="ECO:0000313" key="2">
    <source>
        <dbReference type="EMBL" id="KKK74865.1"/>
    </source>
</evidence>
<feature type="non-terminal residue" evidence="2">
    <location>
        <position position="1"/>
    </location>
</feature>
<gene>
    <name evidence="2" type="ORF">LCGC14_2879490</name>
</gene>
<dbReference type="Gene3D" id="2.130.10.10">
    <property type="entry name" value="YVTN repeat-like/Quinoprotein amine dehydrogenase"/>
    <property type="match status" value="1"/>
</dbReference>
<comment type="caution">
    <text evidence="2">The sequence shown here is derived from an EMBL/GenBank/DDBJ whole genome shotgun (WGS) entry which is preliminary data.</text>
</comment>
<feature type="domain" description="Pyrrolo-quinoline quinone repeat" evidence="1">
    <location>
        <begin position="2"/>
        <end position="122"/>
    </location>
</feature>
<dbReference type="InterPro" id="IPR002372">
    <property type="entry name" value="PQQ_rpt_dom"/>
</dbReference>
<dbReference type="EMBL" id="LAZR01056120">
    <property type="protein sequence ID" value="KKK74865.1"/>
    <property type="molecule type" value="Genomic_DNA"/>
</dbReference>
<sequence length="199" mass="22793">GLDPAAGTVHWTYPFKPKRMVINVPTPVVENDRLFLTGFYDGALMLRLRRDALAVEKLWRRQGRNERDTDALHSMISTPYLHGDYVYGVDSYGQLRCLEAATGDRVWEDLTATPPNRWSNIHMVRNGQRMWMFNERGELIIGKLSPAGFEEISRAKLIEPTMKQLDKRGGVCWSHPAYAYKHVFARNDRELVCASLAAQ</sequence>
<dbReference type="PANTHER" id="PTHR34512:SF30">
    <property type="entry name" value="OUTER MEMBRANE PROTEIN ASSEMBLY FACTOR BAMB"/>
    <property type="match status" value="1"/>
</dbReference>
<evidence type="ECO:0000259" key="1">
    <source>
        <dbReference type="Pfam" id="PF13360"/>
    </source>
</evidence>
<dbReference type="PANTHER" id="PTHR34512">
    <property type="entry name" value="CELL SURFACE PROTEIN"/>
    <property type="match status" value="1"/>
</dbReference>
<dbReference type="AlphaFoldDB" id="A0A0F8YMD4"/>
<dbReference type="Pfam" id="PF13360">
    <property type="entry name" value="PQQ_2"/>
    <property type="match status" value="1"/>
</dbReference>
<protein>
    <recommendedName>
        <fullName evidence="1">Pyrrolo-quinoline quinone repeat domain-containing protein</fullName>
    </recommendedName>
</protein>
<reference evidence="2" key="1">
    <citation type="journal article" date="2015" name="Nature">
        <title>Complex archaea that bridge the gap between prokaryotes and eukaryotes.</title>
        <authorList>
            <person name="Spang A."/>
            <person name="Saw J.H."/>
            <person name="Jorgensen S.L."/>
            <person name="Zaremba-Niedzwiedzka K."/>
            <person name="Martijn J."/>
            <person name="Lind A.E."/>
            <person name="van Eijk R."/>
            <person name="Schleper C."/>
            <person name="Guy L."/>
            <person name="Ettema T.J."/>
        </authorList>
    </citation>
    <scope>NUCLEOTIDE SEQUENCE</scope>
</reference>